<evidence type="ECO:0008006" key="3">
    <source>
        <dbReference type="Google" id="ProtNLM"/>
    </source>
</evidence>
<dbReference type="Proteomes" id="UP000525652">
    <property type="component" value="Unassembled WGS sequence"/>
</dbReference>
<name>A0A7X1AXF6_9BACT</name>
<keyword evidence="2" id="KW-1185">Reference proteome</keyword>
<dbReference type="EMBL" id="JACHVA010000076">
    <property type="protein sequence ID" value="MBC2601808.1"/>
    <property type="molecule type" value="Genomic_DNA"/>
</dbReference>
<dbReference type="AlphaFoldDB" id="A0A7X1AXF6"/>
<dbReference type="InterPro" id="IPR017853">
    <property type="entry name" value="GH"/>
</dbReference>
<dbReference type="Gene3D" id="3.20.20.80">
    <property type="entry name" value="Glycosidases"/>
    <property type="match status" value="1"/>
</dbReference>
<gene>
    <name evidence="1" type="ORF">H5P30_08460</name>
</gene>
<evidence type="ECO:0000313" key="1">
    <source>
        <dbReference type="EMBL" id="MBC2601808.1"/>
    </source>
</evidence>
<evidence type="ECO:0000313" key="2">
    <source>
        <dbReference type="Proteomes" id="UP000525652"/>
    </source>
</evidence>
<reference evidence="1 2" key="1">
    <citation type="submission" date="2020-07" db="EMBL/GenBank/DDBJ databases">
        <authorList>
            <person name="Feng X."/>
        </authorList>
    </citation>
    <scope>NUCLEOTIDE SEQUENCE [LARGE SCALE GENOMIC DNA]</scope>
    <source>
        <strain evidence="1 2">JCM14086</strain>
    </source>
</reference>
<sequence length="478" mass="55335">MSDIEETRRKRVSPALEREKLLRNPATGWMLYDDAAGEVADAESYWEAMDEAARQHASIFYLRWRWSDAEPEEGRYAWKYDDNFKALIEGARKRGLRLAFRFYVASKDNLRQSTPDFVRVAGAEGSMQDGEGGVPLWSPYIDDPVFQEKLGNFVAAFAEEYDDPSRVDFIDALGLGWWGEGHNLNLKDPNSWESVYYWILDLYSDHFRKVLLGIQYNTAFGWEFDEDLAIRGRDYIIRRDGLGSFWFSDHERERFEELFPRHPLFGERCYWGDRPEMPDLAARDDARFGDRIHSWRDLDEVAIEDALTHHANTLDLRTVVDTQRFMGYPELIERFKREGGYRLALKEASFSKCLGIGQSTTIEHTWINLGTGVLPNHNQRWAQKYRPAFALLAEGSEVPDKSMIWIDSTAEPGDWIAEHEYPYSLEITVPETIRPGRYRLACAILNTLGDGMPSLQIAITNDRVKEWYFLGSIEVEGS</sequence>
<comment type="caution">
    <text evidence="1">The sequence shown here is derived from an EMBL/GenBank/DDBJ whole genome shotgun (WGS) entry which is preliminary data.</text>
</comment>
<dbReference type="RefSeq" id="WP_185692514.1">
    <property type="nucleotide sequence ID" value="NZ_JACHVA010000076.1"/>
</dbReference>
<accession>A0A7X1AXF6</accession>
<protein>
    <recommendedName>
        <fullName evidence="3">DUF4832 domain-containing protein</fullName>
    </recommendedName>
</protein>
<dbReference type="SUPFAM" id="SSF51445">
    <property type="entry name" value="(Trans)glycosidases"/>
    <property type="match status" value="1"/>
</dbReference>
<organism evidence="1 2">
    <name type="scientific">Puniceicoccus vermicola</name>
    <dbReference type="NCBI Taxonomy" id="388746"/>
    <lineage>
        <taxon>Bacteria</taxon>
        <taxon>Pseudomonadati</taxon>
        <taxon>Verrucomicrobiota</taxon>
        <taxon>Opitutia</taxon>
        <taxon>Puniceicoccales</taxon>
        <taxon>Puniceicoccaceae</taxon>
        <taxon>Puniceicoccus</taxon>
    </lineage>
</organism>
<proteinExistence type="predicted"/>